<comment type="caution">
    <text evidence="2">The sequence shown here is derived from an EMBL/GenBank/DDBJ whole genome shotgun (WGS) entry which is preliminary data.</text>
</comment>
<dbReference type="EMBL" id="JAFBIL020000005">
    <property type="protein sequence ID" value="MBZ2208472.1"/>
    <property type="molecule type" value="Genomic_DNA"/>
</dbReference>
<dbReference type="RefSeq" id="WP_223468953.1">
    <property type="nucleotide sequence ID" value="NZ_JAFBIL020000005.1"/>
</dbReference>
<dbReference type="Proteomes" id="UP000809349">
    <property type="component" value="Unassembled WGS sequence"/>
</dbReference>
<accession>A0ABS7SRA9</accession>
<reference evidence="2 3" key="2">
    <citation type="submission" date="2021-08" db="EMBL/GenBank/DDBJ databases">
        <title>Massilia sp. R798.</title>
        <authorList>
            <person name="Baek J.H."/>
            <person name="Jung H.S."/>
            <person name="Kim K.R."/>
            <person name="Jeon C.O."/>
        </authorList>
    </citation>
    <scope>NUCLEOTIDE SEQUENCE [LARGE SCALE GENOMIC DNA]</scope>
    <source>
        <strain evidence="2 3">R798</strain>
    </source>
</reference>
<feature type="signal peptide" evidence="1">
    <location>
        <begin position="1"/>
        <end position="17"/>
    </location>
</feature>
<organism evidence="2 3">
    <name type="scientific">Massilia soli</name>
    <dbReference type="NCBI Taxonomy" id="2792854"/>
    <lineage>
        <taxon>Bacteria</taxon>
        <taxon>Pseudomonadati</taxon>
        <taxon>Pseudomonadota</taxon>
        <taxon>Betaproteobacteria</taxon>
        <taxon>Burkholderiales</taxon>
        <taxon>Oxalobacteraceae</taxon>
        <taxon>Telluria group</taxon>
        <taxon>Massilia</taxon>
    </lineage>
</organism>
<dbReference type="Pfam" id="PF08813">
    <property type="entry name" value="Phage_tail_3"/>
    <property type="match status" value="1"/>
</dbReference>
<evidence type="ECO:0000313" key="3">
    <source>
        <dbReference type="Proteomes" id="UP000809349"/>
    </source>
</evidence>
<feature type="chain" id="PRO_5045090912" evidence="1">
    <location>
        <begin position="18"/>
        <end position="215"/>
    </location>
</feature>
<proteinExistence type="predicted"/>
<dbReference type="InterPro" id="IPR014918">
    <property type="entry name" value="Phage_tail_3"/>
</dbReference>
<protein>
    <submittedName>
        <fullName evidence="2">Phage tail protein</fullName>
    </submittedName>
</protein>
<keyword evidence="1" id="KW-0732">Signal</keyword>
<keyword evidence="3" id="KW-1185">Reference proteome</keyword>
<evidence type="ECO:0000256" key="1">
    <source>
        <dbReference type="SAM" id="SignalP"/>
    </source>
</evidence>
<sequence length="215" mass="22761">MAQVPTGSTFFVATAFAAAKTVTAISNAVEAVVSSTAHGFSNGDIVEMTSSWGRLQKRAYRVKTSLADSFVLEGADTSNTNFFPSGGGVGSVRKASTFVQLTTVMNPSASGGESKKVEYKYVESDVTFSINDGFAAVNRSLELDADSIGSPGYTALKTLTDVQSDTILKTVTKSGSFTLLPCTVALNEEVVYQDGQINRVRVEFSGNNRSTRYAA</sequence>
<evidence type="ECO:0000313" key="2">
    <source>
        <dbReference type="EMBL" id="MBZ2208472.1"/>
    </source>
</evidence>
<reference evidence="2 3" key="1">
    <citation type="submission" date="2021-01" db="EMBL/GenBank/DDBJ databases">
        <authorList>
            <person name="Ruan W."/>
            <person name="Khan S.A."/>
            <person name="Jeon C.O."/>
        </authorList>
    </citation>
    <scope>NUCLEOTIDE SEQUENCE [LARGE SCALE GENOMIC DNA]</scope>
    <source>
        <strain evidence="2 3">R798</strain>
    </source>
</reference>
<gene>
    <name evidence="2" type="ORF">I4X03_014500</name>
</gene>
<name>A0ABS7SRA9_9BURK</name>